<evidence type="ECO:0000313" key="4">
    <source>
        <dbReference type="EMBL" id="OME90758.1"/>
    </source>
</evidence>
<protein>
    <recommendedName>
        <fullName evidence="3">HTH luxR-type domain-containing protein</fullName>
    </recommendedName>
</protein>
<proteinExistence type="predicted"/>
<dbReference type="Gene3D" id="1.10.10.10">
    <property type="entry name" value="Winged helix-like DNA-binding domain superfamily/Winged helix DNA-binding domain"/>
    <property type="match status" value="1"/>
</dbReference>
<dbReference type="Proteomes" id="UP000187074">
    <property type="component" value="Unassembled WGS sequence"/>
</dbReference>
<evidence type="ECO:0000256" key="1">
    <source>
        <dbReference type="ARBA" id="ARBA00023015"/>
    </source>
</evidence>
<gene>
    <name evidence="4" type="ORF">BK123_20580</name>
</gene>
<sequence length="242" mass="27786">MGQRTLVEANNHFPNILSMTEIKERLIERKEILYLLQEETRNMNDLLSIPYLFVITDMDGTVIDYCGTGSLKSFLERNNMKSGTSLAMEDAGNNAISLSMEQQTLSVVVGAEHSNRLFSELACVCTPIRIKNVIIGYLGLSFHYLHEVTFAIPLIEHLAKNIEEKLPQKDPILQRELIYSHFHQYELTNREKEIAYGWLENKNVPEIADIYGISQSTVRTFIKKIYAKTRVNHKGAFLKKFT</sequence>
<evidence type="ECO:0000313" key="5">
    <source>
        <dbReference type="Proteomes" id="UP000187074"/>
    </source>
</evidence>
<dbReference type="SUPFAM" id="SSF46894">
    <property type="entry name" value="C-terminal effector domain of the bipartite response regulators"/>
    <property type="match status" value="1"/>
</dbReference>
<dbReference type="InterPro" id="IPR029016">
    <property type="entry name" value="GAF-like_dom_sf"/>
</dbReference>
<reference evidence="4 5" key="1">
    <citation type="submission" date="2016-11" db="EMBL/GenBank/DDBJ databases">
        <title>Paenibacillus species isolates.</title>
        <authorList>
            <person name="Beno S.M."/>
        </authorList>
    </citation>
    <scope>NUCLEOTIDE SEQUENCE [LARGE SCALE GENOMIC DNA]</scope>
    <source>
        <strain evidence="4 5">FSL F4-0100</strain>
    </source>
</reference>
<evidence type="ECO:0000259" key="3">
    <source>
        <dbReference type="PROSITE" id="PS50043"/>
    </source>
</evidence>
<dbReference type="Pfam" id="PF00196">
    <property type="entry name" value="GerE"/>
    <property type="match status" value="1"/>
</dbReference>
<keyword evidence="1" id="KW-0805">Transcription regulation</keyword>
<dbReference type="RefSeq" id="WP_076324250.1">
    <property type="nucleotide sequence ID" value="NZ_JBCMXI010000001.1"/>
</dbReference>
<dbReference type="InterPro" id="IPR000792">
    <property type="entry name" value="Tscrpt_reg_LuxR_C"/>
</dbReference>
<accession>A0A1R1AY38</accession>
<organism evidence="4 5">
    <name type="scientific">Paenibacillus lautus</name>
    <name type="common">Bacillus lautus</name>
    <dbReference type="NCBI Taxonomy" id="1401"/>
    <lineage>
        <taxon>Bacteria</taxon>
        <taxon>Bacillati</taxon>
        <taxon>Bacillota</taxon>
        <taxon>Bacilli</taxon>
        <taxon>Bacillales</taxon>
        <taxon>Paenibacillaceae</taxon>
        <taxon>Paenibacillus</taxon>
    </lineage>
</organism>
<dbReference type="PROSITE" id="PS50043">
    <property type="entry name" value="HTH_LUXR_2"/>
    <property type="match status" value="1"/>
</dbReference>
<evidence type="ECO:0000256" key="2">
    <source>
        <dbReference type="ARBA" id="ARBA00023163"/>
    </source>
</evidence>
<dbReference type="InterPro" id="IPR036388">
    <property type="entry name" value="WH-like_DNA-bd_sf"/>
</dbReference>
<dbReference type="SMART" id="SM00421">
    <property type="entry name" value="HTH_LUXR"/>
    <property type="match status" value="1"/>
</dbReference>
<dbReference type="AlphaFoldDB" id="A0A1R1AY38"/>
<feature type="domain" description="HTH luxR-type" evidence="3">
    <location>
        <begin position="180"/>
        <end position="242"/>
    </location>
</feature>
<dbReference type="GO" id="GO:0003677">
    <property type="term" value="F:DNA binding"/>
    <property type="evidence" value="ECO:0007669"/>
    <property type="project" value="InterPro"/>
</dbReference>
<dbReference type="InterPro" id="IPR016032">
    <property type="entry name" value="Sig_transdc_resp-reg_C-effctor"/>
</dbReference>
<dbReference type="EMBL" id="MRTF01000007">
    <property type="protein sequence ID" value="OME90758.1"/>
    <property type="molecule type" value="Genomic_DNA"/>
</dbReference>
<comment type="caution">
    <text evidence="4">The sequence shown here is derived from an EMBL/GenBank/DDBJ whole genome shotgun (WGS) entry which is preliminary data.</text>
</comment>
<dbReference type="Gene3D" id="3.30.450.40">
    <property type="match status" value="1"/>
</dbReference>
<dbReference type="GO" id="GO:0045892">
    <property type="term" value="P:negative regulation of DNA-templated transcription"/>
    <property type="evidence" value="ECO:0007669"/>
    <property type="project" value="UniProtKB-ARBA"/>
</dbReference>
<dbReference type="STRING" id="1401.BK123_20580"/>
<name>A0A1R1AY38_PAELA</name>
<keyword evidence="2" id="KW-0804">Transcription</keyword>
<dbReference type="OrthoDB" id="2646391at2"/>